<dbReference type="Proteomes" id="UP000230842">
    <property type="component" value="Unassembled WGS sequence"/>
</dbReference>
<name>A0A0B2BBQ5_9ACTN</name>
<keyword evidence="1" id="KW-0547">Nucleotide-binding</keyword>
<dbReference type="PANTHER" id="PTHR16305">
    <property type="entry name" value="TESTICULAR SOLUBLE ADENYLYL CYCLASE"/>
    <property type="match status" value="1"/>
</dbReference>
<evidence type="ECO:0000313" key="4">
    <source>
        <dbReference type="EMBL" id="PJJ53898.1"/>
    </source>
</evidence>
<evidence type="ECO:0000256" key="1">
    <source>
        <dbReference type="ARBA" id="ARBA00022741"/>
    </source>
</evidence>
<reference evidence="4 5" key="1">
    <citation type="submission" date="2017-11" db="EMBL/GenBank/DDBJ databases">
        <title>Genomic Encyclopedia of Archaeal and Bacterial Type Strains, Phase II (KMG-II): From Individual Species to Whole Genera.</title>
        <authorList>
            <person name="Goeker M."/>
        </authorList>
    </citation>
    <scope>NUCLEOTIDE SEQUENCE [LARGE SCALE GENOMIC DNA]</scope>
    <source>
        <strain evidence="4 5">DSM 27763</strain>
    </source>
</reference>
<dbReference type="GO" id="GO:0004016">
    <property type="term" value="F:adenylate cyclase activity"/>
    <property type="evidence" value="ECO:0007669"/>
    <property type="project" value="TreeGrafter"/>
</dbReference>
<accession>A0A0B2BBQ5</accession>
<dbReference type="GO" id="GO:0003677">
    <property type="term" value="F:DNA binding"/>
    <property type="evidence" value="ECO:0007669"/>
    <property type="project" value="InterPro"/>
</dbReference>
<dbReference type="GO" id="GO:0005737">
    <property type="term" value="C:cytoplasm"/>
    <property type="evidence" value="ECO:0007669"/>
    <property type="project" value="TreeGrafter"/>
</dbReference>
<dbReference type="CDD" id="cd06170">
    <property type="entry name" value="LuxR_C_like"/>
    <property type="match status" value="1"/>
</dbReference>
<dbReference type="SUPFAM" id="SSF48452">
    <property type="entry name" value="TPR-like"/>
    <property type="match status" value="1"/>
</dbReference>
<evidence type="ECO:0000313" key="5">
    <source>
        <dbReference type="Proteomes" id="UP000230842"/>
    </source>
</evidence>
<dbReference type="SMART" id="SM00421">
    <property type="entry name" value="HTH_LUXR"/>
    <property type="match status" value="1"/>
</dbReference>
<feature type="domain" description="HTH luxR-type" evidence="3">
    <location>
        <begin position="843"/>
        <end position="908"/>
    </location>
</feature>
<evidence type="ECO:0000259" key="3">
    <source>
        <dbReference type="PROSITE" id="PS50043"/>
    </source>
</evidence>
<dbReference type="InterPro" id="IPR016032">
    <property type="entry name" value="Sig_transdc_resp-reg_C-effctor"/>
</dbReference>
<dbReference type="SUPFAM" id="SSF52540">
    <property type="entry name" value="P-loop containing nucleoside triphosphate hydrolases"/>
    <property type="match status" value="1"/>
</dbReference>
<evidence type="ECO:0000256" key="2">
    <source>
        <dbReference type="ARBA" id="ARBA00022840"/>
    </source>
</evidence>
<proteinExistence type="predicted"/>
<keyword evidence="5" id="KW-1185">Reference proteome</keyword>
<dbReference type="InterPro" id="IPR027417">
    <property type="entry name" value="P-loop_NTPase"/>
</dbReference>
<dbReference type="PRINTS" id="PR00038">
    <property type="entry name" value="HTHLUXR"/>
</dbReference>
<dbReference type="SUPFAM" id="SSF46894">
    <property type="entry name" value="C-terminal effector domain of the bipartite response regulators"/>
    <property type="match status" value="1"/>
</dbReference>
<dbReference type="EMBL" id="PGEZ01000002">
    <property type="protein sequence ID" value="PJJ53898.1"/>
    <property type="molecule type" value="Genomic_DNA"/>
</dbReference>
<dbReference type="Gene3D" id="1.10.10.10">
    <property type="entry name" value="Winged helix-like DNA-binding domain superfamily/Winged helix DNA-binding domain"/>
    <property type="match status" value="1"/>
</dbReference>
<dbReference type="Pfam" id="PF00196">
    <property type="entry name" value="GerE"/>
    <property type="match status" value="1"/>
</dbReference>
<dbReference type="InterPro" id="IPR041664">
    <property type="entry name" value="AAA_16"/>
</dbReference>
<dbReference type="GO" id="GO:0005524">
    <property type="term" value="F:ATP binding"/>
    <property type="evidence" value="ECO:0007669"/>
    <property type="project" value="UniProtKB-KW"/>
</dbReference>
<dbReference type="InterPro" id="IPR000792">
    <property type="entry name" value="Tscrpt_reg_LuxR_C"/>
</dbReference>
<gene>
    <name evidence="4" type="ORF">CLV56_3400</name>
</gene>
<dbReference type="AlphaFoldDB" id="A0A0B2BBQ5"/>
<dbReference type="Gene3D" id="1.25.40.10">
    <property type="entry name" value="Tetratricopeptide repeat domain"/>
    <property type="match status" value="1"/>
</dbReference>
<organism evidence="4 5">
    <name type="scientific">Mumia flava</name>
    <dbReference type="NCBI Taxonomy" id="1348852"/>
    <lineage>
        <taxon>Bacteria</taxon>
        <taxon>Bacillati</taxon>
        <taxon>Actinomycetota</taxon>
        <taxon>Actinomycetes</taxon>
        <taxon>Propionibacteriales</taxon>
        <taxon>Nocardioidaceae</taxon>
        <taxon>Mumia</taxon>
    </lineage>
</organism>
<dbReference type="PANTHER" id="PTHR16305:SF35">
    <property type="entry name" value="TRANSCRIPTIONAL ACTIVATOR DOMAIN"/>
    <property type="match status" value="1"/>
</dbReference>
<dbReference type="Gene3D" id="3.40.50.300">
    <property type="entry name" value="P-loop containing nucleotide triphosphate hydrolases"/>
    <property type="match status" value="1"/>
</dbReference>
<dbReference type="InterPro" id="IPR036388">
    <property type="entry name" value="WH-like_DNA-bd_sf"/>
</dbReference>
<keyword evidence="2" id="KW-0067">ATP-binding</keyword>
<sequence>MSVTPSAPALVGRAGECRVLDAFVANVRDGPRALEIVGPPGIGKTALWRHALQRCGDGRPQVLRTRATPEEMGLGMVGLVDLLADHEPQVLALREVNDPLERGRVVVRTIERLAAERPVLIAIDDAQWMDWISVRALQFALRRLDGVALGVLATRRAGAPDRFAVARLVPADRYEAVVPGSLDLAGTRALLAGTVAAISRPTLRQIHATSGGNPLYALELARAFVSGVEVTSPADRRLPPSLENAIEARLETMPADLTRILHVVAAAGTPIPIAGVRRAVGRPDTDEQVTVGERVGLLVVDDDLRVRFAHPLIASVVYARMTTLDRHAVHGLLAGLSDAPDVRARHRALSSTGPDASTAALLEESARRAAARGAADVAAEFARHAVRLTPAGDVGAWRRRAVAEIVHLAALGEVGAALEHAERLVEALPRGPDRAKVLVQWAEIEDGRSDAARDRLVEALDDAGPDRVLRSRVLVALAWSGAIKYGELSLAADRLREACDLAGEAGADDVREDAAARLVHVETMRGRPRPDLRATEALETEPAEGVPVLRAGPTTLVARQVAWSGDLTTARRLAEAQCLAARRGDLELQRAYRLHDLALLECAAGEFARADELVEQGRQAADDAQNSWAARVLLHPRALVDAWTGHEDGARESAERMLARAEEGRHRPAMTRALGVLGIVALVESDAVTSAVHLSRAADCLEEMGAAHPGVYGILPDLVEARAVTGDLDRARSALQTLADQGAGLDNPWVRAVGRRAEGWVLLADGDPDAAAEAMSGAACTLDELGYRPDATRALLGEGCALLRRGRRTAAAEVLASAEQRFTELGAVRWAARAAAELERVAPGRRRGELTATERAVGRLVAEGRRNREIAEAMFVSVATVEAHLTRMYRKLQIRSRSELTRLVADGEVEVEPVPEDGAAGKV</sequence>
<dbReference type="PROSITE" id="PS00622">
    <property type="entry name" value="HTH_LUXR_1"/>
    <property type="match status" value="1"/>
</dbReference>
<dbReference type="InterPro" id="IPR011990">
    <property type="entry name" value="TPR-like_helical_dom_sf"/>
</dbReference>
<protein>
    <submittedName>
        <fullName evidence="4">AAA ATPase-like protein</fullName>
    </submittedName>
</protein>
<dbReference type="PROSITE" id="PS50043">
    <property type="entry name" value="HTH_LUXR_2"/>
    <property type="match status" value="1"/>
</dbReference>
<comment type="caution">
    <text evidence="4">The sequence shown here is derived from an EMBL/GenBank/DDBJ whole genome shotgun (WGS) entry which is preliminary data.</text>
</comment>
<dbReference type="Pfam" id="PF13191">
    <property type="entry name" value="AAA_16"/>
    <property type="match status" value="1"/>
</dbReference>
<dbReference type="GO" id="GO:0006355">
    <property type="term" value="P:regulation of DNA-templated transcription"/>
    <property type="evidence" value="ECO:0007669"/>
    <property type="project" value="InterPro"/>
</dbReference>